<dbReference type="GO" id="GO:0004312">
    <property type="term" value="F:fatty acid synthase activity"/>
    <property type="evidence" value="ECO:0007669"/>
    <property type="project" value="TreeGrafter"/>
</dbReference>
<accession>A0A815R2Q3</accession>
<feature type="non-terminal residue" evidence="10">
    <location>
        <position position="1"/>
    </location>
</feature>
<evidence type="ECO:0000256" key="3">
    <source>
        <dbReference type="ARBA" id="ARBA00022832"/>
    </source>
</evidence>
<dbReference type="PANTHER" id="PTHR43775">
    <property type="entry name" value="FATTY ACID SYNTHASE"/>
    <property type="match status" value="1"/>
</dbReference>
<evidence type="ECO:0000259" key="9">
    <source>
        <dbReference type="Pfam" id="PF00698"/>
    </source>
</evidence>
<gene>
    <name evidence="10" type="ORF">RFH988_LOCUS37553</name>
</gene>
<evidence type="ECO:0000256" key="2">
    <source>
        <dbReference type="ARBA" id="ARBA00022516"/>
    </source>
</evidence>
<dbReference type="PANTHER" id="PTHR43775:SF7">
    <property type="entry name" value="FATTY ACID SYNTHASE"/>
    <property type="match status" value="1"/>
</dbReference>
<dbReference type="Gene3D" id="3.30.70.3290">
    <property type="match status" value="1"/>
</dbReference>
<keyword evidence="5" id="KW-0560">Oxidoreductase</keyword>
<dbReference type="SUPFAM" id="SSF52151">
    <property type="entry name" value="FabD/lysophospholipase-like"/>
    <property type="match status" value="1"/>
</dbReference>
<dbReference type="InterPro" id="IPR016035">
    <property type="entry name" value="Acyl_Trfase/lysoPLipase"/>
</dbReference>
<dbReference type="Gene3D" id="1.10.287.1960">
    <property type="match status" value="1"/>
</dbReference>
<reference evidence="10" key="1">
    <citation type="submission" date="2021-02" db="EMBL/GenBank/DDBJ databases">
        <authorList>
            <person name="Nowell W R."/>
        </authorList>
    </citation>
    <scope>NUCLEOTIDE SEQUENCE</scope>
</reference>
<proteinExistence type="predicted"/>
<keyword evidence="8" id="KW-0511">Multifunctional enzyme</keyword>
<organism evidence="10 11">
    <name type="scientific">Rotaria sordida</name>
    <dbReference type="NCBI Taxonomy" id="392033"/>
    <lineage>
        <taxon>Eukaryota</taxon>
        <taxon>Metazoa</taxon>
        <taxon>Spiralia</taxon>
        <taxon>Gnathifera</taxon>
        <taxon>Rotifera</taxon>
        <taxon>Eurotatoria</taxon>
        <taxon>Bdelloidea</taxon>
        <taxon>Philodinida</taxon>
        <taxon>Philodinidae</taxon>
        <taxon>Rotaria</taxon>
    </lineage>
</organism>
<protein>
    <recommendedName>
        <fullName evidence="9">Malonyl-CoA:ACP transacylase (MAT) domain-containing protein</fullName>
    </recommendedName>
</protein>
<evidence type="ECO:0000313" key="10">
    <source>
        <dbReference type="EMBL" id="CAF1471331.1"/>
    </source>
</evidence>
<dbReference type="Gene3D" id="3.40.366.10">
    <property type="entry name" value="Malonyl-Coenzyme A Acyl Carrier Protein, domain 2"/>
    <property type="match status" value="1"/>
</dbReference>
<keyword evidence="4" id="KW-0521">NADP</keyword>
<keyword evidence="3" id="KW-0276">Fatty acid metabolism</keyword>
<comment type="caution">
    <text evidence="10">The sequence shown here is derived from an EMBL/GenBank/DDBJ whole genome shotgun (WGS) entry which is preliminary data.</text>
</comment>
<dbReference type="InterPro" id="IPR014043">
    <property type="entry name" value="Acyl_transferase_dom"/>
</dbReference>
<dbReference type="GO" id="GO:0016491">
    <property type="term" value="F:oxidoreductase activity"/>
    <property type="evidence" value="ECO:0007669"/>
    <property type="project" value="UniProtKB-KW"/>
</dbReference>
<evidence type="ECO:0000313" key="11">
    <source>
        <dbReference type="Proteomes" id="UP000663882"/>
    </source>
</evidence>
<evidence type="ECO:0000256" key="6">
    <source>
        <dbReference type="ARBA" id="ARBA00023098"/>
    </source>
</evidence>
<keyword evidence="7" id="KW-0275">Fatty acid biosynthesis</keyword>
<evidence type="ECO:0000256" key="4">
    <source>
        <dbReference type="ARBA" id="ARBA00022857"/>
    </source>
</evidence>
<feature type="non-terminal residue" evidence="10">
    <location>
        <position position="195"/>
    </location>
</feature>
<keyword evidence="2" id="KW-0444">Lipid biosynthesis</keyword>
<feature type="domain" description="Malonyl-CoA:ACP transacylase (MAT)" evidence="9">
    <location>
        <begin position="86"/>
        <end position="168"/>
    </location>
</feature>
<dbReference type="GO" id="GO:0006633">
    <property type="term" value="P:fatty acid biosynthetic process"/>
    <property type="evidence" value="ECO:0007669"/>
    <property type="project" value="UniProtKB-KW"/>
</dbReference>
<sequence>VNNLCSPVLFQEALQYIPSNAIVIELAPHCLLLAILKRSLSTDCIHLNLMKRGTHDHVTYFYSNLGKKNDLKGVLNVPENQWNTSLALTSSPDYHVNNLCSPVLFQEALQYIPSNAIVIELAPHCLLLAILKRSLNTDCIHLNLMKRGTHDHVTYFYSNLGKLYNEGVNLNIMSNYSPVQYPVPVNVPFISPLIA</sequence>
<dbReference type="OrthoDB" id="7601578at2759"/>
<dbReference type="AlphaFoldDB" id="A0A815R2Q3"/>
<dbReference type="Pfam" id="PF00698">
    <property type="entry name" value="Acyl_transf_1"/>
    <property type="match status" value="1"/>
</dbReference>
<evidence type="ECO:0000256" key="5">
    <source>
        <dbReference type="ARBA" id="ARBA00023002"/>
    </source>
</evidence>
<dbReference type="InterPro" id="IPR050091">
    <property type="entry name" value="PKS_NRPS_Biosynth_Enz"/>
</dbReference>
<dbReference type="InterPro" id="IPR001227">
    <property type="entry name" value="Ac_transferase_dom_sf"/>
</dbReference>
<dbReference type="EMBL" id="CAJNOO010007608">
    <property type="protein sequence ID" value="CAF1471331.1"/>
    <property type="molecule type" value="Genomic_DNA"/>
</dbReference>
<keyword evidence="6" id="KW-0443">Lipid metabolism</keyword>
<dbReference type="Proteomes" id="UP000663882">
    <property type="component" value="Unassembled WGS sequence"/>
</dbReference>
<name>A0A815R2Q3_9BILA</name>
<evidence type="ECO:0000256" key="7">
    <source>
        <dbReference type="ARBA" id="ARBA00023160"/>
    </source>
</evidence>
<evidence type="ECO:0000256" key="1">
    <source>
        <dbReference type="ARBA" id="ARBA00022450"/>
    </source>
</evidence>
<keyword evidence="1" id="KW-0596">Phosphopantetheine</keyword>
<evidence type="ECO:0000256" key="8">
    <source>
        <dbReference type="ARBA" id="ARBA00023268"/>
    </source>
</evidence>